<accession>A0ABD3HK79</accession>
<dbReference type="Proteomes" id="UP001633002">
    <property type="component" value="Unassembled WGS sequence"/>
</dbReference>
<sequence>MSDLEKKEEELKNLRIRMEHDTSEETIQKVRELEEEVSRKENMEEREVEIDGSKKLKAKHQRESIKALQLEGGEVVTDDKRILEEIEAFYGELYKKDEEVEGAVVARARVMSYVKPRVTERQNHELVEAPSMEELEDIVKRLPEDKAPGLDGATVEVLTKCWSFMRADCLAMLLSYWQD</sequence>
<proteinExistence type="predicted"/>
<evidence type="ECO:0000313" key="3">
    <source>
        <dbReference type="Proteomes" id="UP001633002"/>
    </source>
</evidence>
<comment type="caution">
    <text evidence="2">The sequence shown here is derived from an EMBL/GenBank/DDBJ whole genome shotgun (WGS) entry which is preliminary data.</text>
</comment>
<keyword evidence="1" id="KW-0175">Coiled coil</keyword>
<evidence type="ECO:0000256" key="1">
    <source>
        <dbReference type="SAM" id="Coils"/>
    </source>
</evidence>
<reference evidence="2 3" key="1">
    <citation type="submission" date="2024-09" db="EMBL/GenBank/DDBJ databases">
        <title>Chromosome-scale assembly of Riccia sorocarpa.</title>
        <authorList>
            <person name="Paukszto L."/>
        </authorList>
    </citation>
    <scope>NUCLEOTIDE SEQUENCE [LARGE SCALE GENOMIC DNA]</scope>
    <source>
        <strain evidence="2">LP-2024</strain>
        <tissue evidence="2">Aerial parts of the thallus</tissue>
    </source>
</reference>
<organism evidence="2 3">
    <name type="scientific">Riccia sorocarpa</name>
    <dbReference type="NCBI Taxonomy" id="122646"/>
    <lineage>
        <taxon>Eukaryota</taxon>
        <taxon>Viridiplantae</taxon>
        <taxon>Streptophyta</taxon>
        <taxon>Embryophyta</taxon>
        <taxon>Marchantiophyta</taxon>
        <taxon>Marchantiopsida</taxon>
        <taxon>Marchantiidae</taxon>
        <taxon>Marchantiales</taxon>
        <taxon>Ricciaceae</taxon>
        <taxon>Riccia</taxon>
    </lineage>
</organism>
<keyword evidence="3" id="KW-1185">Reference proteome</keyword>
<name>A0ABD3HK79_9MARC</name>
<dbReference type="AlphaFoldDB" id="A0ABD3HK79"/>
<gene>
    <name evidence="2" type="ORF">R1sor_004443</name>
</gene>
<evidence type="ECO:0000313" key="2">
    <source>
        <dbReference type="EMBL" id="KAL3690792.1"/>
    </source>
</evidence>
<dbReference type="EMBL" id="JBJQOH010000003">
    <property type="protein sequence ID" value="KAL3690792.1"/>
    <property type="molecule type" value="Genomic_DNA"/>
</dbReference>
<protein>
    <submittedName>
        <fullName evidence="2">Uncharacterized protein</fullName>
    </submittedName>
</protein>
<feature type="coiled-coil region" evidence="1">
    <location>
        <begin position="1"/>
        <end position="50"/>
    </location>
</feature>